<dbReference type="Pfam" id="PF06101">
    <property type="entry name" value="Vps62"/>
    <property type="match status" value="1"/>
</dbReference>
<sequence length="196" mass="21595">MTSLQYKDLLINFTTEFHLLWNDKGSGAHKSASFWRPETSANHLNNFFSLGDIAVEGYGQINNRRIVAVVSDANATDGTALRPPEELTAVWNNQGSKGSAEIAVWRPIPPAGYVALGHICSVGYERPPLNTIRCVRADLVIGSHLGPMIWDDKGSRARTDFSAWEIFPPQAQPDEAYLAPGTFFGVDSYTRPQTSE</sequence>
<proteinExistence type="predicted"/>
<protein>
    <submittedName>
        <fullName evidence="1">DUF946 domain-containing protein</fullName>
    </submittedName>
</protein>
<accession>A0A9Q3ZWB8</accession>
<dbReference type="PANTHER" id="PTHR48219">
    <property type="entry name" value="VACUOLAR PROTEIN SORTING-ASSOCIATED PROTEIN 62-RELATED"/>
    <property type="match status" value="1"/>
</dbReference>
<evidence type="ECO:0000313" key="1">
    <source>
        <dbReference type="EMBL" id="MCF5066128.1"/>
    </source>
</evidence>
<organism evidence="1 2">
    <name type="scientific">Pseudomonas syringae</name>
    <dbReference type="NCBI Taxonomy" id="317"/>
    <lineage>
        <taxon>Bacteria</taxon>
        <taxon>Pseudomonadati</taxon>
        <taxon>Pseudomonadota</taxon>
        <taxon>Gammaproteobacteria</taxon>
        <taxon>Pseudomonadales</taxon>
        <taxon>Pseudomonadaceae</taxon>
        <taxon>Pseudomonas</taxon>
    </lineage>
</organism>
<name>A0A9Q3ZWB8_PSESX</name>
<reference evidence="1" key="1">
    <citation type="submission" date="2019-11" db="EMBL/GenBank/DDBJ databases">
        <title>Epiphytic Pseudomonas syringae from cherry orchards.</title>
        <authorList>
            <person name="Hulin M.T."/>
        </authorList>
    </citation>
    <scope>NUCLEOTIDE SEQUENCE</scope>
    <source>
        <strain evidence="1">PA-6-9A</strain>
    </source>
</reference>
<dbReference type="Proteomes" id="UP000814207">
    <property type="component" value="Unassembled WGS sequence"/>
</dbReference>
<gene>
    <name evidence="1" type="ORF">GIW73_24615</name>
</gene>
<feature type="non-terminal residue" evidence="1">
    <location>
        <position position="196"/>
    </location>
</feature>
<dbReference type="PANTHER" id="PTHR48219:SF2">
    <property type="entry name" value="VACUOLAR PROTEIN SORTING-ASSOCIATED PROTEIN 62"/>
    <property type="match status" value="1"/>
</dbReference>
<dbReference type="EMBL" id="WKEU01000174">
    <property type="protein sequence ID" value="MCF5066128.1"/>
    <property type="molecule type" value="Genomic_DNA"/>
</dbReference>
<comment type="caution">
    <text evidence="1">The sequence shown here is derived from an EMBL/GenBank/DDBJ whole genome shotgun (WGS) entry which is preliminary data.</text>
</comment>
<dbReference type="InterPro" id="IPR009291">
    <property type="entry name" value="Vps62"/>
</dbReference>
<dbReference type="AlphaFoldDB" id="A0A9Q3ZWB8"/>
<evidence type="ECO:0000313" key="2">
    <source>
        <dbReference type="Proteomes" id="UP000814207"/>
    </source>
</evidence>